<proteinExistence type="inferred from homology"/>
<dbReference type="Gene3D" id="3.50.50.60">
    <property type="entry name" value="FAD/NAD(P)-binding domain"/>
    <property type="match status" value="2"/>
</dbReference>
<evidence type="ECO:0000256" key="1">
    <source>
        <dbReference type="ARBA" id="ARBA00009183"/>
    </source>
</evidence>
<protein>
    <submittedName>
        <fullName evidence="6">FAD/NAD(P)-binding domain-containing protein</fullName>
    </submittedName>
</protein>
<evidence type="ECO:0000256" key="2">
    <source>
        <dbReference type="ARBA" id="ARBA00022630"/>
    </source>
</evidence>
<dbReference type="InterPro" id="IPR000960">
    <property type="entry name" value="Flavin_mOase"/>
</dbReference>
<keyword evidence="2" id="KW-0285">Flavoprotein</keyword>
<dbReference type="Proteomes" id="UP000807469">
    <property type="component" value="Unassembled WGS sequence"/>
</dbReference>
<dbReference type="InterPro" id="IPR036188">
    <property type="entry name" value="FAD/NAD-bd_sf"/>
</dbReference>
<comment type="similarity">
    <text evidence="1">Belongs to the FMO family.</text>
</comment>
<evidence type="ECO:0000256" key="4">
    <source>
        <dbReference type="ARBA" id="ARBA00022857"/>
    </source>
</evidence>
<dbReference type="Pfam" id="PF00743">
    <property type="entry name" value="FMO-like"/>
    <property type="match status" value="1"/>
</dbReference>
<evidence type="ECO:0000256" key="5">
    <source>
        <dbReference type="ARBA" id="ARBA00023002"/>
    </source>
</evidence>
<dbReference type="GO" id="GO:0050660">
    <property type="term" value="F:flavin adenine dinucleotide binding"/>
    <property type="evidence" value="ECO:0007669"/>
    <property type="project" value="InterPro"/>
</dbReference>
<keyword evidence="4" id="KW-0521">NADP</keyword>
<dbReference type="OrthoDB" id="66881at2759"/>
<sequence length="525" mass="59568">MVNLARFLPFLSSGLPSQEPLYSEKNGILPAPSKSVAVVGAGSAGLAMLKTLLDLPTQTREGWEIVLYEERENVAGVWLPDPRNVTPPEIPETPLYPLLHTNTPVPFMSYPGFPFPPKTPLYPSHEHIEAYHLRYAQHYSLLDHISFNHKLQKASWSGTPEKGHWDLVISDQISGRIIKRRVDHLVIGSGNHHLPRIPKWKGQEEWLNSTPPKRLQRRIIHSVYYRQPQAFTNQRVLVVGNGASGRDAASQVIHFAREVISSVRHEVIDPVDGVTYKPEITEFTSKGVVFTDGTTADPDVILLGTGYELRKPFLEAGGELRADPSARDNSSVHKELVTNLYYIFPLHKHILSLSPSYPINALAFIGLPTYIPNCPSDIAQSLFATHAIFNPSIFPPREELLEELAAYDEHLRSLGLDPYTNGHRMLENDGPSDYQDELVDFLKAKGVIHDDGKKFVESWRRDIYTYQALKRGWKRIEELGTGEKWTEGIETEAQWADLMRRVNEWQERREEEQGIHVVRKNDLAN</sequence>
<keyword evidence="7" id="KW-1185">Reference proteome</keyword>
<dbReference type="PRINTS" id="PR00370">
    <property type="entry name" value="FMOXYGENASE"/>
</dbReference>
<dbReference type="AlphaFoldDB" id="A0A9P5Z6D3"/>
<dbReference type="EMBL" id="MU155185">
    <property type="protein sequence ID" value="KAF9481035.1"/>
    <property type="molecule type" value="Genomic_DNA"/>
</dbReference>
<evidence type="ECO:0000313" key="7">
    <source>
        <dbReference type="Proteomes" id="UP000807469"/>
    </source>
</evidence>
<dbReference type="GO" id="GO:0050661">
    <property type="term" value="F:NADP binding"/>
    <property type="evidence" value="ECO:0007669"/>
    <property type="project" value="InterPro"/>
</dbReference>
<organism evidence="6 7">
    <name type="scientific">Pholiota conissans</name>
    <dbReference type="NCBI Taxonomy" id="109636"/>
    <lineage>
        <taxon>Eukaryota</taxon>
        <taxon>Fungi</taxon>
        <taxon>Dikarya</taxon>
        <taxon>Basidiomycota</taxon>
        <taxon>Agaricomycotina</taxon>
        <taxon>Agaricomycetes</taxon>
        <taxon>Agaricomycetidae</taxon>
        <taxon>Agaricales</taxon>
        <taxon>Agaricineae</taxon>
        <taxon>Strophariaceae</taxon>
        <taxon>Pholiota</taxon>
    </lineage>
</organism>
<dbReference type="GO" id="GO:0004499">
    <property type="term" value="F:N,N-dimethylaniline monooxygenase activity"/>
    <property type="evidence" value="ECO:0007669"/>
    <property type="project" value="InterPro"/>
</dbReference>
<comment type="caution">
    <text evidence="6">The sequence shown here is derived from an EMBL/GenBank/DDBJ whole genome shotgun (WGS) entry which is preliminary data.</text>
</comment>
<evidence type="ECO:0000313" key="6">
    <source>
        <dbReference type="EMBL" id="KAF9481035.1"/>
    </source>
</evidence>
<dbReference type="PANTHER" id="PTHR23023">
    <property type="entry name" value="DIMETHYLANILINE MONOOXYGENASE"/>
    <property type="match status" value="1"/>
</dbReference>
<dbReference type="SUPFAM" id="SSF51905">
    <property type="entry name" value="FAD/NAD(P)-binding domain"/>
    <property type="match status" value="2"/>
</dbReference>
<dbReference type="InterPro" id="IPR020946">
    <property type="entry name" value="Flavin_mOase-like"/>
</dbReference>
<keyword evidence="5" id="KW-0560">Oxidoreductase</keyword>
<accession>A0A9P5Z6D3</accession>
<evidence type="ECO:0000256" key="3">
    <source>
        <dbReference type="ARBA" id="ARBA00022827"/>
    </source>
</evidence>
<keyword evidence="3" id="KW-0274">FAD</keyword>
<gene>
    <name evidence="6" type="ORF">BDN70DRAFT_876918</name>
</gene>
<dbReference type="InterPro" id="IPR050346">
    <property type="entry name" value="FMO-like"/>
</dbReference>
<reference evidence="6" key="1">
    <citation type="submission" date="2020-11" db="EMBL/GenBank/DDBJ databases">
        <authorList>
            <consortium name="DOE Joint Genome Institute"/>
            <person name="Ahrendt S."/>
            <person name="Riley R."/>
            <person name="Andreopoulos W."/>
            <person name="Labutti K."/>
            <person name="Pangilinan J."/>
            <person name="Ruiz-Duenas F.J."/>
            <person name="Barrasa J.M."/>
            <person name="Sanchez-Garcia M."/>
            <person name="Camarero S."/>
            <person name="Miyauchi S."/>
            <person name="Serrano A."/>
            <person name="Linde D."/>
            <person name="Babiker R."/>
            <person name="Drula E."/>
            <person name="Ayuso-Fernandez I."/>
            <person name="Pacheco R."/>
            <person name="Padilla G."/>
            <person name="Ferreira P."/>
            <person name="Barriuso J."/>
            <person name="Kellner H."/>
            <person name="Castanera R."/>
            <person name="Alfaro M."/>
            <person name="Ramirez L."/>
            <person name="Pisabarro A.G."/>
            <person name="Kuo A."/>
            <person name="Tritt A."/>
            <person name="Lipzen A."/>
            <person name="He G."/>
            <person name="Yan M."/>
            <person name="Ng V."/>
            <person name="Cullen D."/>
            <person name="Martin F."/>
            <person name="Rosso M.-N."/>
            <person name="Henrissat B."/>
            <person name="Hibbett D."/>
            <person name="Martinez A.T."/>
            <person name="Grigoriev I.V."/>
        </authorList>
    </citation>
    <scope>NUCLEOTIDE SEQUENCE</scope>
    <source>
        <strain evidence="6">CIRM-BRFM 674</strain>
    </source>
</reference>
<name>A0A9P5Z6D3_9AGAR</name>